<dbReference type="EMBL" id="LT840185">
    <property type="protein sequence ID" value="SMF62334.1"/>
    <property type="molecule type" value="Genomic_DNA"/>
</dbReference>
<keyword evidence="2" id="KW-0808">Transferase</keyword>
<dbReference type="SUPFAM" id="SSF159283">
    <property type="entry name" value="Guanosine diphospho-D-mannose pyrophosphorylase/mannose-6-phosphate isomerase linker domain"/>
    <property type="match status" value="1"/>
</dbReference>
<dbReference type="SUPFAM" id="SSF53448">
    <property type="entry name" value="Nucleotide-diphospho-sugar transferases"/>
    <property type="match status" value="1"/>
</dbReference>
<dbReference type="InterPro" id="IPR051161">
    <property type="entry name" value="Mannose-6P_isomerase_type2"/>
</dbReference>
<dbReference type="PANTHER" id="PTHR46390:SF1">
    <property type="entry name" value="MANNOSE-1-PHOSPHATE GUANYLYLTRANSFERASE"/>
    <property type="match status" value="1"/>
</dbReference>
<dbReference type="CDD" id="cd02509">
    <property type="entry name" value="GDP-M1P_Guanylyltransferase"/>
    <property type="match status" value="1"/>
</dbReference>
<dbReference type="GO" id="GO:0016853">
    <property type="term" value="F:isomerase activity"/>
    <property type="evidence" value="ECO:0007669"/>
    <property type="project" value="UniProtKB-KW"/>
</dbReference>
<dbReference type="InterPro" id="IPR005835">
    <property type="entry name" value="NTP_transferase_dom"/>
</dbReference>
<protein>
    <submittedName>
        <fullName evidence="2">Mannose-1-phosphate guanylyltransferase/mannose-1-phosphate guanylyltransferase / mannose-6-phosphate isomerase</fullName>
    </submittedName>
</protein>
<keyword evidence="2" id="KW-0548">Nucleotidyltransferase</keyword>
<dbReference type="Pfam" id="PF00483">
    <property type="entry name" value="NTP_transferase"/>
    <property type="match status" value="1"/>
</dbReference>
<dbReference type="GO" id="GO:0004475">
    <property type="term" value="F:mannose-1-phosphate guanylyltransferase (GTP) activity"/>
    <property type="evidence" value="ECO:0007669"/>
    <property type="project" value="InterPro"/>
</dbReference>
<proteinExistence type="predicted"/>
<feature type="domain" description="Nucleotidyl transferase" evidence="1">
    <location>
        <begin position="9"/>
        <end position="279"/>
    </location>
</feature>
<evidence type="ECO:0000313" key="2">
    <source>
        <dbReference type="EMBL" id="SMF62334.1"/>
    </source>
</evidence>
<dbReference type="InterPro" id="IPR029044">
    <property type="entry name" value="Nucleotide-diphossugar_trans"/>
</dbReference>
<dbReference type="AlphaFoldDB" id="A0A1X7G1J8"/>
<reference evidence="3" key="1">
    <citation type="submission" date="2017-04" db="EMBL/GenBank/DDBJ databases">
        <authorList>
            <person name="Varghese N."/>
            <person name="Submissions S."/>
        </authorList>
    </citation>
    <scope>NUCLEOTIDE SEQUENCE [LARGE SCALE GENOMIC DNA]</scope>
    <source>
        <strain evidence="3">Dd16</strain>
    </source>
</reference>
<dbReference type="GO" id="GO:0009298">
    <property type="term" value="P:GDP-mannose biosynthetic process"/>
    <property type="evidence" value="ECO:0007669"/>
    <property type="project" value="TreeGrafter"/>
</dbReference>
<accession>A0A1X7G1J8</accession>
<dbReference type="RefSeq" id="WP_172840819.1">
    <property type="nucleotide sequence ID" value="NZ_LT840185.1"/>
</dbReference>
<name>A0A1X7G1J8_9SPHN</name>
<dbReference type="InterPro" id="IPR049577">
    <property type="entry name" value="GMPP_N"/>
</dbReference>
<dbReference type="STRING" id="941907.SAMN06295910_0985"/>
<dbReference type="Gene3D" id="3.90.550.10">
    <property type="entry name" value="Spore Coat Polysaccharide Biosynthesis Protein SpsA, Chain A"/>
    <property type="match status" value="1"/>
</dbReference>
<dbReference type="Proteomes" id="UP000192934">
    <property type="component" value="Chromosome I"/>
</dbReference>
<sequence length="348" mass="35820">MSGLGRVVPVILCGGGGTRLWPLSTAEKPKQFHALAGETSLLQQTVARVSDRGLFSPPLIVAGISQSTLVAEQLGDPGADSYRLILEPVARDSAAAIALAVVASHPDDVLLVMPSDHAIGNRGAFLSAIRNALTGLANGRIVIFGITPEYPATGYGYIAAGDVIAPGVHGARGFVEKPDLARAENLLAAGQHLWNAGIFFARAADFASAFEANAADVIAAARNSLSDAGAAVMRPDGAPLDVVRAISFDRAVMEKAGDVAVVPVDMAWTDLGSWDAVADYRSGNASGPVTADDCTSCLILSDGPEVVAIGLQDLVIVAHGGRFLVTAKGRADALKTVLAAAAENRREP</sequence>
<gene>
    <name evidence="2" type="ORF">SAMN06295910_0985</name>
</gene>
<organism evidence="2 3">
    <name type="scientific">Allosphingosinicella indica</name>
    <dbReference type="NCBI Taxonomy" id="941907"/>
    <lineage>
        <taxon>Bacteria</taxon>
        <taxon>Pseudomonadati</taxon>
        <taxon>Pseudomonadota</taxon>
        <taxon>Alphaproteobacteria</taxon>
        <taxon>Sphingomonadales</taxon>
        <taxon>Sphingomonadaceae</taxon>
        <taxon>Allosphingosinicella</taxon>
    </lineage>
</organism>
<evidence type="ECO:0000313" key="3">
    <source>
        <dbReference type="Proteomes" id="UP000192934"/>
    </source>
</evidence>
<dbReference type="PANTHER" id="PTHR46390">
    <property type="entry name" value="MANNOSE-1-PHOSPHATE GUANYLYLTRANSFERASE"/>
    <property type="match status" value="1"/>
</dbReference>
<evidence type="ECO:0000259" key="1">
    <source>
        <dbReference type="Pfam" id="PF00483"/>
    </source>
</evidence>
<keyword evidence="2" id="KW-0413">Isomerase</keyword>
<keyword evidence="3" id="KW-1185">Reference proteome</keyword>